<gene>
    <name evidence="2" type="ORF">G7068_13565</name>
</gene>
<dbReference type="Pfam" id="PF13443">
    <property type="entry name" value="HTH_26"/>
    <property type="match status" value="1"/>
</dbReference>
<dbReference type="InterPro" id="IPR001387">
    <property type="entry name" value="Cro/C1-type_HTH"/>
</dbReference>
<evidence type="ECO:0000313" key="2">
    <source>
        <dbReference type="EMBL" id="QIK64107.1"/>
    </source>
</evidence>
<dbReference type="InterPro" id="IPR010982">
    <property type="entry name" value="Lambda_DNA-bd_dom_sf"/>
</dbReference>
<dbReference type="Proteomes" id="UP000502677">
    <property type="component" value="Chromosome"/>
</dbReference>
<accession>A0A6G7XIA5</accession>
<dbReference type="Gene3D" id="1.10.260.40">
    <property type="entry name" value="lambda repressor-like DNA-binding domains"/>
    <property type="match status" value="1"/>
</dbReference>
<dbReference type="SUPFAM" id="SSF47413">
    <property type="entry name" value="lambda repressor-like DNA-binding domains"/>
    <property type="match status" value="1"/>
</dbReference>
<name>A0A6G7XIA5_9MICO</name>
<dbReference type="RefSeq" id="WP_166292447.1">
    <property type="nucleotide sequence ID" value="NZ_CP049863.1"/>
</dbReference>
<dbReference type="AlphaFoldDB" id="A0A6G7XIA5"/>
<dbReference type="EMBL" id="CP049863">
    <property type="protein sequence ID" value="QIK64107.1"/>
    <property type="molecule type" value="Genomic_DNA"/>
</dbReference>
<keyword evidence="3" id="KW-1185">Reference proteome</keyword>
<reference evidence="2 3" key="1">
    <citation type="submission" date="2020-03" db="EMBL/GenBank/DDBJ databases">
        <title>Leucobacter sp. nov., isolated from beetles.</title>
        <authorList>
            <person name="Hyun D.-W."/>
            <person name="Bae J.-W."/>
        </authorList>
    </citation>
    <scope>NUCLEOTIDE SEQUENCE [LARGE SCALE GENOMIC DNA]</scope>
    <source>
        <strain evidence="2 3">HDW9C</strain>
    </source>
</reference>
<proteinExistence type="predicted"/>
<dbReference type="KEGG" id="lvi:G7068_13565"/>
<sequence>MEKKGRNARNIGPMSLAIAAELRAAIARAGYNVKMLSDETRLPLSTLHKTLKGQRAIDVEDVLVICDHLGLEPGDIMNAAAQYARQNTTGGPSAALTEAVERNLGNVTVGQFGQNDPRRESVEDDMLAVASERDNNPNDEHDNYDA</sequence>
<organism evidence="2 3">
    <name type="scientific">Leucobacter viscericola</name>
    <dbReference type="NCBI Taxonomy" id="2714935"/>
    <lineage>
        <taxon>Bacteria</taxon>
        <taxon>Bacillati</taxon>
        <taxon>Actinomycetota</taxon>
        <taxon>Actinomycetes</taxon>
        <taxon>Micrococcales</taxon>
        <taxon>Microbacteriaceae</taxon>
        <taxon>Leucobacter</taxon>
    </lineage>
</organism>
<feature type="domain" description="HTH cro/C1-type" evidence="1">
    <location>
        <begin position="22"/>
        <end position="78"/>
    </location>
</feature>
<evidence type="ECO:0000259" key="1">
    <source>
        <dbReference type="Pfam" id="PF13443"/>
    </source>
</evidence>
<evidence type="ECO:0000313" key="3">
    <source>
        <dbReference type="Proteomes" id="UP000502677"/>
    </source>
</evidence>
<protein>
    <submittedName>
        <fullName evidence="2">Helix-turn-helix transcriptional regulator</fullName>
    </submittedName>
</protein>
<dbReference type="GO" id="GO:0003677">
    <property type="term" value="F:DNA binding"/>
    <property type="evidence" value="ECO:0007669"/>
    <property type="project" value="InterPro"/>
</dbReference>